<sequence>MNRLSLGAFLGLWFLIASHSPAGENLITNPGFENGSAPWQENNWLKNDARFERDPVNPHSGAFSYKMHFRRAIGGSALQFFYPQLAIKAGQTLRISYWARGISNGPPLHIILRKGSEPYPTYFRAESVPVEQWQEFAYTMTLPATVDAGNCQLVFLIKAPGQVWIDDVSIVELPGVEGGAPPVASPLRNGSFEVGRDGWTASFREREFGTPWEESGSNSPSPEDAVLNIRSEPDAPHGSKFLSMQVDPECRATLSSGYFSARYGHPMRLTFSLRSDSEKDFQVAIGSGKNANTRFDGRTTLKATPQWKTYEVPVTLKAAPGGSYCIDFDFNASGRYDLDAVSIVEADTAPEELFPASLAIEPSADAPVAHLYDQHQPARFRLLAAGMTPRQSGEYQVTVYDFTGSPIAQQTVQLQPDETGAGESAFTVPTERFGAFRLEARRINTETSGFLAWMTSLVKGRQKSAPSEIAAEQIYSVLPALPPPGDRPDSFFGGHVDFTNYNLEIARKGGFRWLRLYPPLSTLWMSVEHHPGQWNFRTEGAARARREGFRLLGVFATAPSFAADMNPKDPERPRWSRSYPPADMARWKEYVTRCFNAFYPQVDAWEVWNEPDGDYLRVRPGQDKATVYAQILQATREALDANGKPATLIGPALASINAPLGWDILEMGTGRFLDAFSFHFYSLEAGGGSPDTAYVTPLLARYRTFSNREGLPMPLWHTEGGAFLQGSQSWLETYRVPHSSSVTPSEAAASMVRAALYFKASGVKRYFDYQLGTSPAGRKVHEDITCGFIDVTGIPGPGIAAHAAMVALTEDASPEGFESRKIGDVTIQIARFRAASGPIEACWSADDLPLSKVYPASAIAEVKDLMGNVIPYEQARVTKFPIYIRTQPAP</sequence>
<dbReference type="EMBL" id="BDCO01000002">
    <property type="protein sequence ID" value="GAT32724.1"/>
    <property type="molecule type" value="Genomic_DNA"/>
</dbReference>
<dbReference type="OrthoDB" id="9776971at2"/>
<organism evidence="3 4">
    <name type="scientific">Terrimicrobium sacchariphilum</name>
    <dbReference type="NCBI Taxonomy" id="690879"/>
    <lineage>
        <taxon>Bacteria</taxon>
        <taxon>Pseudomonadati</taxon>
        <taxon>Verrucomicrobiota</taxon>
        <taxon>Terrimicrobiia</taxon>
        <taxon>Terrimicrobiales</taxon>
        <taxon>Terrimicrobiaceae</taxon>
        <taxon>Terrimicrobium</taxon>
    </lineage>
</organism>
<evidence type="ECO:0000256" key="2">
    <source>
        <dbReference type="SAM" id="SignalP"/>
    </source>
</evidence>
<dbReference type="SUPFAM" id="SSF49785">
    <property type="entry name" value="Galactose-binding domain-like"/>
    <property type="match status" value="2"/>
</dbReference>
<feature type="region of interest" description="Disordered" evidence="1">
    <location>
        <begin position="208"/>
        <end position="232"/>
    </location>
</feature>
<dbReference type="Proteomes" id="UP000076023">
    <property type="component" value="Unassembled WGS sequence"/>
</dbReference>
<dbReference type="InterPro" id="IPR008979">
    <property type="entry name" value="Galactose-bd-like_sf"/>
</dbReference>
<dbReference type="InterPro" id="IPR017853">
    <property type="entry name" value="GH"/>
</dbReference>
<name>A0A146G729_TERSA</name>
<dbReference type="PANTHER" id="PTHR12631">
    <property type="entry name" value="ALPHA-L-IDURONIDASE"/>
    <property type="match status" value="1"/>
</dbReference>
<reference evidence="4" key="1">
    <citation type="journal article" date="2017" name="Genome Announc.">
        <title>Draft Genome Sequence of Terrimicrobium sacchariphilum NM-5T, a Facultative Anaerobic Soil Bacterium of the Class Spartobacteria.</title>
        <authorList>
            <person name="Qiu Y.L."/>
            <person name="Tourlousse D.M."/>
            <person name="Matsuura N."/>
            <person name="Ohashi A."/>
            <person name="Sekiguchi Y."/>
        </authorList>
    </citation>
    <scope>NUCLEOTIDE SEQUENCE [LARGE SCALE GENOMIC DNA]</scope>
    <source>
        <strain evidence="4">NM-5</strain>
    </source>
</reference>
<feature type="signal peptide" evidence="2">
    <location>
        <begin position="1"/>
        <end position="22"/>
    </location>
</feature>
<feature type="chain" id="PRO_5007524500" evidence="2">
    <location>
        <begin position="23"/>
        <end position="890"/>
    </location>
</feature>
<comment type="caution">
    <text evidence="3">The sequence shown here is derived from an EMBL/GenBank/DDBJ whole genome shotgun (WGS) entry which is preliminary data.</text>
</comment>
<gene>
    <name evidence="3" type="ORF">TSACC_21125</name>
</gene>
<dbReference type="InterPro" id="IPR051923">
    <property type="entry name" value="Glycosyl_Hydrolase_39"/>
</dbReference>
<dbReference type="InParanoid" id="A0A146G729"/>
<evidence type="ECO:0000313" key="4">
    <source>
        <dbReference type="Proteomes" id="UP000076023"/>
    </source>
</evidence>
<dbReference type="PANTHER" id="PTHR12631:SF10">
    <property type="entry name" value="BETA-XYLOSIDASE-LIKE PROTEIN-RELATED"/>
    <property type="match status" value="1"/>
</dbReference>
<accession>A0A146G729</accession>
<protein>
    <submittedName>
        <fullName evidence="3">Uncharacterized protein</fullName>
    </submittedName>
</protein>
<dbReference type="Gene3D" id="3.20.20.80">
    <property type="entry name" value="Glycosidases"/>
    <property type="match status" value="1"/>
</dbReference>
<dbReference type="SUPFAM" id="SSF51445">
    <property type="entry name" value="(Trans)glycosidases"/>
    <property type="match status" value="1"/>
</dbReference>
<dbReference type="AlphaFoldDB" id="A0A146G729"/>
<dbReference type="STRING" id="690879.TSACC_21125"/>
<keyword evidence="2" id="KW-0732">Signal</keyword>
<proteinExistence type="predicted"/>
<dbReference type="GO" id="GO:0004553">
    <property type="term" value="F:hydrolase activity, hydrolyzing O-glycosyl compounds"/>
    <property type="evidence" value="ECO:0007669"/>
    <property type="project" value="TreeGrafter"/>
</dbReference>
<dbReference type="Gene3D" id="2.60.120.260">
    <property type="entry name" value="Galactose-binding domain-like"/>
    <property type="match status" value="2"/>
</dbReference>
<evidence type="ECO:0000256" key="1">
    <source>
        <dbReference type="SAM" id="MobiDB-lite"/>
    </source>
</evidence>
<evidence type="ECO:0000313" key="3">
    <source>
        <dbReference type="EMBL" id="GAT32724.1"/>
    </source>
</evidence>
<keyword evidence="4" id="KW-1185">Reference proteome</keyword>
<dbReference type="RefSeq" id="WP_075078541.1">
    <property type="nucleotide sequence ID" value="NZ_BDCO01000002.1"/>
</dbReference>